<reference evidence="16" key="2">
    <citation type="submission" date="2025-09" db="UniProtKB">
        <authorList>
            <consortium name="Ensembl"/>
        </authorList>
    </citation>
    <scope>IDENTIFICATION</scope>
</reference>
<organism evidence="16 17">
    <name type="scientific">Xiphophorus couchianus</name>
    <name type="common">Monterrey platyfish</name>
    <dbReference type="NCBI Taxonomy" id="32473"/>
    <lineage>
        <taxon>Eukaryota</taxon>
        <taxon>Metazoa</taxon>
        <taxon>Chordata</taxon>
        <taxon>Craniata</taxon>
        <taxon>Vertebrata</taxon>
        <taxon>Euteleostomi</taxon>
        <taxon>Actinopterygii</taxon>
        <taxon>Neopterygii</taxon>
        <taxon>Teleostei</taxon>
        <taxon>Neoteleostei</taxon>
        <taxon>Acanthomorphata</taxon>
        <taxon>Ovalentaria</taxon>
        <taxon>Atherinomorphae</taxon>
        <taxon>Cyprinodontiformes</taxon>
        <taxon>Poeciliidae</taxon>
        <taxon>Poeciliinae</taxon>
        <taxon>Xiphophorus</taxon>
    </lineage>
</organism>
<keyword evidence="8 13" id="KW-0238">DNA-binding</keyword>
<dbReference type="Pfam" id="PF02864">
    <property type="entry name" value="STAT_bind"/>
    <property type="match status" value="1"/>
</dbReference>
<evidence type="ECO:0000256" key="11">
    <source>
        <dbReference type="ARBA" id="ARBA00023242"/>
    </source>
</evidence>
<evidence type="ECO:0000256" key="4">
    <source>
        <dbReference type="ARBA" id="ARBA00022490"/>
    </source>
</evidence>
<dbReference type="GO" id="GO:0007165">
    <property type="term" value="P:signal transduction"/>
    <property type="evidence" value="ECO:0007669"/>
    <property type="project" value="InterPro"/>
</dbReference>
<comment type="subcellular location">
    <subcellularLocation>
        <location evidence="2 13">Cytoplasm</location>
    </subcellularLocation>
    <subcellularLocation>
        <location evidence="1 13">Nucleus</location>
    </subcellularLocation>
</comment>
<evidence type="ECO:0000256" key="7">
    <source>
        <dbReference type="ARBA" id="ARBA00023015"/>
    </source>
</evidence>
<evidence type="ECO:0000256" key="1">
    <source>
        <dbReference type="ARBA" id="ARBA00004123"/>
    </source>
</evidence>
<keyword evidence="10 13" id="KW-0804">Transcription</keyword>
<dbReference type="Gene3D" id="1.20.1050.20">
    <property type="entry name" value="STAT transcription factor, all-alpha domain"/>
    <property type="match status" value="1"/>
</dbReference>
<dbReference type="SUPFAM" id="SSF55550">
    <property type="entry name" value="SH2 domain"/>
    <property type="match status" value="1"/>
</dbReference>
<dbReference type="GO" id="GO:0003677">
    <property type="term" value="F:DNA binding"/>
    <property type="evidence" value="ECO:0007669"/>
    <property type="project" value="UniProtKB-KW"/>
</dbReference>
<evidence type="ECO:0000313" key="16">
    <source>
        <dbReference type="Ensembl" id="ENSXCOP00000026326.1"/>
    </source>
</evidence>
<dbReference type="InterPro" id="IPR036535">
    <property type="entry name" value="STAT_N_sf"/>
</dbReference>
<dbReference type="Pfam" id="PF01017">
    <property type="entry name" value="STAT_alpha"/>
    <property type="match status" value="1"/>
</dbReference>
<accession>A0A3B5MS52</accession>
<dbReference type="InterPro" id="IPR036860">
    <property type="entry name" value="SH2_dom_sf"/>
</dbReference>
<evidence type="ECO:0000313" key="17">
    <source>
        <dbReference type="Proteomes" id="UP000261380"/>
    </source>
</evidence>
<comment type="similarity">
    <text evidence="3 13">Belongs to the transcription factor STAT family.</text>
</comment>
<evidence type="ECO:0000256" key="10">
    <source>
        <dbReference type="ARBA" id="ARBA00023163"/>
    </source>
</evidence>
<dbReference type="Gene3D" id="1.10.238.10">
    <property type="entry name" value="EF-hand"/>
    <property type="match status" value="1"/>
</dbReference>
<name>A0A3B5MS52_9TELE</name>
<dbReference type="PANTHER" id="PTHR11801">
    <property type="entry name" value="SIGNAL TRANSDUCER AND ACTIVATOR OF TRANSCRIPTION"/>
    <property type="match status" value="1"/>
</dbReference>
<dbReference type="GeneTree" id="ENSGT01050000244905"/>
<dbReference type="GO" id="GO:0005737">
    <property type="term" value="C:cytoplasm"/>
    <property type="evidence" value="ECO:0007669"/>
    <property type="project" value="UniProtKB-SubCell"/>
</dbReference>
<dbReference type="InterPro" id="IPR013800">
    <property type="entry name" value="STAT_TF_alpha"/>
</dbReference>
<dbReference type="PROSITE" id="PS50001">
    <property type="entry name" value="SH2"/>
    <property type="match status" value="1"/>
</dbReference>
<keyword evidence="5 13" id="KW-0597">Phosphoprotein</keyword>
<keyword evidence="14" id="KW-0175">Coiled coil</keyword>
<dbReference type="SUPFAM" id="SSF49417">
    <property type="entry name" value="p53-like transcription factors"/>
    <property type="match status" value="1"/>
</dbReference>
<dbReference type="Gene3D" id="1.10.532.10">
    <property type="entry name" value="STAT transcription factor, N-terminal domain"/>
    <property type="match status" value="1"/>
</dbReference>
<evidence type="ECO:0000256" key="2">
    <source>
        <dbReference type="ARBA" id="ARBA00004496"/>
    </source>
</evidence>
<dbReference type="GO" id="GO:0003700">
    <property type="term" value="F:DNA-binding transcription factor activity"/>
    <property type="evidence" value="ECO:0007669"/>
    <property type="project" value="InterPro"/>
</dbReference>
<feature type="domain" description="SH2" evidence="15">
    <location>
        <begin position="559"/>
        <end position="676"/>
    </location>
</feature>
<dbReference type="AlphaFoldDB" id="A0A3B5MS52"/>
<dbReference type="InterPro" id="IPR001217">
    <property type="entry name" value="STAT"/>
</dbReference>
<dbReference type="Ensembl" id="ENSXCOT00000026645.1">
    <property type="protein sequence ID" value="ENSXCOP00000026326.1"/>
    <property type="gene ID" value="ENSXCOG00000019658.1"/>
</dbReference>
<dbReference type="InterPro" id="IPR013801">
    <property type="entry name" value="STAT_TF_DNA-bd"/>
</dbReference>
<dbReference type="InterPro" id="IPR048988">
    <property type="entry name" value="STAT_linker"/>
</dbReference>
<feature type="coiled-coil region" evidence="14">
    <location>
        <begin position="118"/>
        <end position="167"/>
    </location>
</feature>
<dbReference type="InterPro" id="IPR015988">
    <property type="entry name" value="STAT_TF_CC"/>
</dbReference>
<evidence type="ECO:0000256" key="13">
    <source>
        <dbReference type="RuleBase" id="RU046415"/>
    </source>
</evidence>
<dbReference type="FunFam" id="3.30.505.10:FF:000003">
    <property type="entry name" value="Signal transducer and activator of transcription"/>
    <property type="match status" value="1"/>
</dbReference>
<keyword evidence="7 13" id="KW-0805">Transcription regulation</keyword>
<dbReference type="SMART" id="SM00964">
    <property type="entry name" value="STAT_int"/>
    <property type="match status" value="1"/>
</dbReference>
<dbReference type="SUPFAM" id="SSF47655">
    <property type="entry name" value="STAT"/>
    <property type="match status" value="1"/>
</dbReference>
<keyword evidence="6 12" id="KW-0727">SH2 domain</keyword>
<sequence>MAQWDRLRQLSAIYWQQLHELYDRDGLPMDVRHYLSAWIEKQEWQRAARDYGLAMVLYQVLLENLDIQHSRFVQEESFLQQHNIRRYKQSFQRYQDEPCALASTIQWFLEKEKEILNSAELNEQVQLLQVEQEAMETTCQQELQRKMAGLRNDVQCLEHAIICLEEQQDEFDFKYQTHKMEAVTDEAQKNERKKMFQSLINKLNDYRKSTLADLNKLLDRAEDLINLLVRKELVDWQRRQQKSCIGAPDNVCLDQLEKWFTCVAVCLFQVREFLNKLDELVGKMSYENDPIKAQKPALNKRVDALLKDLLKSSFVVETQPSMPQGKGPLVLRTNVQFSVKTRLLVKFAELNHSMKVNVSMSRYRRFNVLGSATKDLNMAESLSGGMVADFRHLSLKEQKSGGGGKGISEISLSVTEELHIIYFNTVFELKGFSVELQASSLPVVIISNSSQQQSAWASILWFNMLSLDPKDIMFFTTVPAAPWPQFGEMLSWQFLSATKRGLDDDQRKMIAHKLFGKQQNYDICQVTWSKFSKESGPETFWVWFDGILVMVKSYLENIWREGLIMGFVSRGKEKLLLKKKKRGTFLLRFSESVVGGITFSWVEIDSTGEPDIKTVQPFTKTDLCQIPFHEIIRNFQILEAENIPESPLLFLYPDTPKDEAFGKWYCEKSGGMGFTSRSPMSCDMTQGDCLEPMNGLYGEAAGESWLSLLSNPAENLQTNQPHHQRALSLL</sequence>
<dbReference type="Proteomes" id="UP000261380">
    <property type="component" value="Unplaced"/>
</dbReference>
<dbReference type="FunFam" id="1.20.1050.20:FF:000001">
    <property type="entry name" value="Signal transducer and activator of transcription"/>
    <property type="match status" value="1"/>
</dbReference>
<evidence type="ECO:0000259" key="15">
    <source>
        <dbReference type="PROSITE" id="PS50001"/>
    </source>
</evidence>
<keyword evidence="11 13" id="KW-0539">Nucleus</keyword>
<keyword evidence="4 13" id="KW-0963">Cytoplasm</keyword>
<dbReference type="Pfam" id="PF21354">
    <property type="entry name" value="STAT_linker"/>
    <property type="match status" value="1"/>
</dbReference>
<evidence type="ECO:0000256" key="8">
    <source>
        <dbReference type="ARBA" id="ARBA00023125"/>
    </source>
</evidence>
<evidence type="ECO:0000256" key="3">
    <source>
        <dbReference type="ARBA" id="ARBA00005586"/>
    </source>
</evidence>
<dbReference type="Gene3D" id="2.60.40.630">
    <property type="entry name" value="STAT transcription factor, DNA-binding domain"/>
    <property type="match status" value="1"/>
</dbReference>
<evidence type="ECO:0000256" key="6">
    <source>
        <dbReference type="ARBA" id="ARBA00022999"/>
    </source>
</evidence>
<dbReference type="InterPro" id="IPR013799">
    <property type="entry name" value="STAT_TF_prot_interaction"/>
</dbReference>
<evidence type="ECO:0000256" key="12">
    <source>
        <dbReference type="PROSITE-ProRule" id="PRU00191"/>
    </source>
</evidence>
<proteinExistence type="inferred from homology"/>
<dbReference type="Gene3D" id="3.30.505.10">
    <property type="entry name" value="SH2 domain"/>
    <property type="match status" value="1"/>
</dbReference>
<protein>
    <recommendedName>
        <fullName evidence="13">Signal transducer and activator of transcription</fullName>
    </recommendedName>
</protein>
<dbReference type="InterPro" id="IPR012345">
    <property type="entry name" value="STAT_TF_DNA-bd_N"/>
</dbReference>
<keyword evidence="9 13" id="KW-0010">Activator</keyword>
<dbReference type="InterPro" id="IPR008967">
    <property type="entry name" value="p53-like_TF_DNA-bd_sf"/>
</dbReference>
<dbReference type="STRING" id="32473.ENSXCOP00000026326"/>
<evidence type="ECO:0000256" key="9">
    <source>
        <dbReference type="ARBA" id="ARBA00023159"/>
    </source>
</evidence>
<reference evidence="16" key="1">
    <citation type="submission" date="2025-08" db="UniProtKB">
        <authorList>
            <consortium name="Ensembl"/>
        </authorList>
    </citation>
    <scope>IDENTIFICATION</scope>
</reference>
<dbReference type="InterPro" id="IPR000980">
    <property type="entry name" value="SH2"/>
</dbReference>
<dbReference type="GO" id="GO:0005634">
    <property type="term" value="C:nucleus"/>
    <property type="evidence" value="ECO:0007669"/>
    <property type="project" value="UniProtKB-SubCell"/>
</dbReference>
<dbReference type="Pfam" id="PF02865">
    <property type="entry name" value="STAT_int"/>
    <property type="match status" value="1"/>
</dbReference>
<dbReference type="SUPFAM" id="SSF48092">
    <property type="entry name" value="Transcription factor STAT-4 N-domain"/>
    <property type="match status" value="1"/>
</dbReference>
<evidence type="ECO:0000256" key="5">
    <source>
        <dbReference type="ARBA" id="ARBA00022553"/>
    </source>
</evidence>
<evidence type="ECO:0000256" key="14">
    <source>
        <dbReference type="SAM" id="Coils"/>
    </source>
</evidence>
<keyword evidence="17" id="KW-1185">Reference proteome</keyword>
<dbReference type="FunFam" id="2.60.40.630:FF:000004">
    <property type="entry name" value="Signal transducer and activator of transcription"/>
    <property type="match status" value="1"/>
</dbReference>
<dbReference type="Pfam" id="PF00017">
    <property type="entry name" value="SH2"/>
    <property type="match status" value="1"/>
</dbReference>